<dbReference type="EMBL" id="APWK03000010">
    <property type="protein sequence ID" value="PHH55565.1"/>
    <property type="molecule type" value="Genomic_DNA"/>
</dbReference>
<reference evidence="2 3" key="2">
    <citation type="journal article" date="2013" name="IMA Fungus">
        <title>IMA Genome-F 1: Ceratocystis fimbriata: Draft nuclear genome sequence for the plant pathogen, Ceratocystis fimbriata.</title>
        <authorList>
            <person name="Wilken P.M."/>
            <person name="Steenkamp E.T."/>
            <person name="Wingfield M.J."/>
            <person name="de Beer Z.W."/>
            <person name="Wingfield B.D."/>
        </authorList>
    </citation>
    <scope>NUCLEOTIDE SEQUENCE [LARGE SCALE GENOMIC DNA]</scope>
    <source>
        <strain evidence="2 3">CBS 114723</strain>
    </source>
</reference>
<dbReference type="Proteomes" id="UP000222788">
    <property type="component" value="Unassembled WGS sequence"/>
</dbReference>
<keyword evidence="3" id="KW-1185">Reference proteome</keyword>
<feature type="chain" id="PRO_5012564324" evidence="1">
    <location>
        <begin position="20"/>
        <end position="76"/>
    </location>
</feature>
<sequence>MVAASSLFAVLSATGSMAAAVLPRVETTDYAEEVLPCMEPSLNFENDIKFKVTSDVLSAPIECSGHTTIPDFRGDQ</sequence>
<gene>
    <name evidence="2" type="ORF">CFIMG_007220RA00001</name>
</gene>
<comment type="caution">
    <text evidence="2">The sequence shown here is derived from an EMBL/GenBank/DDBJ whole genome shotgun (WGS) entry which is preliminary data.</text>
</comment>
<reference evidence="2 3" key="1">
    <citation type="journal article" date="2013" name="Fungal Biol.">
        <title>Analysis of microsatellite markers in the genome of the plant pathogen Ceratocystis fimbriata.</title>
        <authorList>
            <person name="Simpson M.C."/>
            <person name="Wilken P.M."/>
            <person name="Coetzee M.P."/>
            <person name="Wingfield M.J."/>
            <person name="Wingfield B.D."/>
        </authorList>
    </citation>
    <scope>NUCLEOTIDE SEQUENCE [LARGE SCALE GENOMIC DNA]</scope>
    <source>
        <strain evidence="2 3">CBS 114723</strain>
    </source>
</reference>
<dbReference type="AlphaFoldDB" id="A0A2C5XFF4"/>
<feature type="signal peptide" evidence="1">
    <location>
        <begin position="1"/>
        <end position="19"/>
    </location>
</feature>
<evidence type="ECO:0000256" key="1">
    <source>
        <dbReference type="SAM" id="SignalP"/>
    </source>
</evidence>
<name>A0A2C5XFF4_9PEZI</name>
<accession>A0A2C5XFF4</accession>
<organism evidence="2 3">
    <name type="scientific">Ceratocystis fimbriata CBS 114723</name>
    <dbReference type="NCBI Taxonomy" id="1035309"/>
    <lineage>
        <taxon>Eukaryota</taxon>
        <taxon>Fungi</taxon>
        <taxon>Dikarya</taxon>
        <taxon>Ascomycota</taxon>
        <taxon>Pezizomycotina</taxon>
        <taxon>Sordariomycetes</taxon>
        <taxon>Hypocreomycetidae</taxon>
        <taxon>Microascales</taxon>
        <taxon>Ceratocystidaceae</taxon>
        <taxon>Ceratocystis</taxon>
    </lineage>
</organism>
<proteinExistence type="predicted"/>
<protein>
    <submittedName>
        <fullName evidence="2">Uncharacterized protein</fullName>
    </submittedName>
</protein>
<evidence type="ECO:0000313" key="3">
    <source>
        <dbReference type="Proteomes" id="UP000222788"/>
    </source>
</evidence>
<evidence type="ECO:0000313" key="2">
    <source>
        <dbReference type="EMBL" id="PHH55565.1"/>
    </source>
</evidence>
<keyword evidence="1" id="KW-0732">Signal</keyword>